<reference evidence="1" key="1">
    <citation type="submission" date="2018-02" db="EMBL/GenBank/DDBJ databases">
        <title>Rhizophora mucronata_Transcriptome.</title>
        <authorList>
            <person name="Meera S.P."/>
            <person name="Sreeshan A."/>
            <person name="Augustine A."/>
        </authorList>
    </citation>
    <scope>NUCLEOTIDE SEQUENCE</scope>
    <source>
        <tissue evidence="1">Leaf</tissue>
    </source>
</reference>
<dbReference type="AlphaFoldDB" id="A0A2P2PLA8"/>
<evidence type="ECO:0000313" key="1">
    <source>
        <dbReference type="EMBL" id="MBX55527.1"/>
    </source>
</evidence>
<dbReference type="EMBL" id="GGEC01075043">
    <property type="protein sequence ID" value="MBX55527.1"/>
    <property type="molecule type" value="Transcribed_RNA"/>
</dbReference>
<name>A0A2P2PLA8_RHIMU</name>
<proteinExistence type="predicted"/>
<protein>
    <submittedName>
        <fullName evidence="1">Uncharacterized protein</fullName>
    </submittedName>
</protein>
<accession>A0A2P2PLA8</accession>
<organism evidence="1">
    <name type="scientific">Rhizophora mucronata</name>
    <name type="common">Asiatic mangrove</name>
    <dbReference type="NCBI Taxonomy" id="61149"/>
    <lineage>
        <taxon>Eukaryota</taxon>
        <taxon>Viridiplantae</taxon>
        <taxon>Streptophyta</taxon>
        <taxon>Embryophyta</taxon>
        <taxon>Tracheophyta</taxon>
        <taxon>Spermatophyta</taxon>
        <taxon>Magnoliopsida</taxon>
        <taxon>eudicotyledons</taxon>
        <taxon>Gunneridae</taxon>
        <taxon>Pentapetalae</taxon>
        <taxon>rosids</taxon>
        <taxon>fabids</taxon>
        <taxon>Malpighiales</taxon>
        <taxon>Rhizophoraceae</taxon>
        <taxon>Rhizophora</taxon>
    </lineage>
</organism>
<sequence>MVAHLSPQTSYILLHTTQHSFNSNQSLTCAATRSVSCLGPQSFCLLRRGE</sequence>